<evidence type="ECO:0000313" key="2">
    <source>
        <dbReference type="Proteomes" id="UP000006242"/>
    </source>
</evidence>
<dbReference type="Proteomes" id="UP000006242">
    <property type="component" value="Unassembled WGS sequence"/>
</dbReference>
<proteinExistence type="predicted"/>
<gene>
    <name evidence="1" type="ORF">SSPSH_000421</name>
</gene>
<reference evidence="1 2" key="1">
    <citation type="journal article" date="2011" name="J. Bacteriol.">
        <title>Genome sequence of Salinisphaera shabanensis, a gammaproteobacterium from the harsh, variable environment of the brine-seawater interface of the Shaban Deep in the Red Sea.</title>
        <authorList>
            <person name="Antunes A."/>
            <person name="Alam I."/>
            <person name="Bajic V.B."/>
            <person name="Stingl U."/>
        </authorList>
    </citation>
    <scope>NUCLEOTIDE SEQUENCE [LARGE SCALE GENOMIC DNA]</scope>
    <source>
        <strain evidence="1 2">E1L3A</strain>
    </source>
</reference>
<accession>U2E9D8</accession>
<name>U2E9D8_9GAMM</name>
<sequence length="76" mass="8547">MEITLVDKRHVVAAAAQLACDEQTAKTAIDDYDMMACAVLLCGRFLAPNQRLRRLVASPAWVMRPYRRPRENALCA</sequence>
<dbReference type="EMBL" id="AFNV02000003">
    <property type="protein sequence ID" value="ERJ20311.1"/>
    <property type="molecule type" value="Genomic_DNA"/>
</dbReference>
<dbReference type="AlphaFoldDB" id="U2E9D8"/>
<reference evidence="1 2" key="2">
    <citation type="journal article" date="2013" name="PLoS ONE">
        <title>INDIGO - INtegrated Data Warehouse of MIcrobial GenOmes with Examples from the Red Sea Extremophiles.</title>
        <authorList>
            <person name="Alam I."/>
            <person name="Antunes A."/>
            <person name="Kamau A.A."/>
            <person name="Ba Alawi W."/>
            <person name="Kalkatawi M."/>
            <person name="Stingl U."/>
            <person name="Bajic V.B."/>
        </authorList>
    </citation>
    <scope>NUCLEOTIDE SEQUENCE [LARGE SCALE GENOMIC DNA]</scope>
    <source>
        <strain evidence="1 2">E1L3A</strain>
    </source>
</reference>
<evidence type="ECO:0000313" key="1">
    <source>
        <dbReference type="EMBL" id="ERJ20311.1"/>
    </source>
</evidence>
<organism evidence="1 2">
    <name type="scientific">Salinisphaera shabanensis E1L3A</name>
    <dbReference type="NCBI Taxonomy" id="1033802"/>
    <lineage>
        <taxon>Bacteria</taxon>
        <taxon>Pseudomonadati</taxon>
        <taxon>Pseudomonadota</taxon>
        <taxon>Gammaproteobacteria</taxon>
        <taxon>Salinisphaerales</taxon>
        <taxon>Salinisphaeraceae</taxon>
        <taxon>Salinisphaera</taxon>
    </lineage>
</organism>
<dbReference type="STRING" id="1033802.SSPSH_000421"/>
<protein>
    <submittedName>
        <fullName evidence="1">Uncharacterized protein</fullName>
    </submittedName>
</protein>
<keyword evidence="2" id="KW-1185">Reference proteome</keyword>
<comment type="caution">
    <text evidence="1">The sequence shown here is derived from an EMBL/GenBank/DDBJ whole genome shotgun (WGS) entry which is preliminary data.</text>
</comment>